<dbReference type="Proteomes" id="UP000050525">
    <property type="component" value="Unassembled WGS sequence"/>
</dbReference>
<dbReference type="eggNOG" id="ENOG502S48H">
    <property type="taxonomic scope" value="Eukaryota"/>
</dbReference>
<feature type="compositionally biased region" description="Acidic residues" evidence="1">
    <location>
        <begin position="59"/>
        <end position="70"/>
    </location>
</feature>
<evidence type="ECO:0000256" key="1">
    <source>
        <dbReference type="SAM" id="MobiDB-lite"/>
    </source>
</evidence>
<dbReference type="EMBL" id="AKHW03000487">
    <property type="protein sequence ID" value="KYO46868.1"/>
    <property type="molecule type" value="Genomic_DNA"/>
</dbReference>
<sequence length="77" mass="8869">MVLLPAAPVESFMKYSLQIPSVNKDDSLDEVQMLRNVTKRLNGIIHAMEYVYQKKPEVEEREEADEEGEDSVMLLLD</sequence>
<dbReference type="AlphaFoldDB" id="A0A151PCY5"/>
<comment type="caution">
    <text evidence="2">The sequence shown here is derived from an EMBL/GenBank/DDBJ whole genome shotgun (WGS) entry which is preliminary data.</text>
</comment>
<accession>A0A151PCY5</accession>
<organism evidence="2 3">
    <name type="scientific">Alligator mississippiensis</name>
    <name type="common">American alligator</name>
    <dbReference type="NCBI Taxonomy" id="8496"/>
    <lineage>
        <taxon>Eukaryota</taxon>
        <taxon>Metazoa</taxon>
        <taxon>Chordata</taxon>
        <taxon>Craniata</taxon>
        <taxon>Vertebrata</taxon>
        <taxon>Euteleostomi</taxon>
        <taxon>Archelosauria</taxon>
        <taxon>Archosauria</taxon>
        <taxon>Crocodylia</taxon>
        <taxon>Alligatoridae</taxon>
        <taxon>Alligatorinae</taxon>
        <taxon>Alligator</taxon>
    </lineage>
</organism>
<dbReference type="Pfam" id="PF15368">
    <property type="entry name" value="BioT2"/>
    <property type="match status" value="1"/>
</dbReference>
<evidence type="ECO:0000313" key="2">
    <source>
        <dbReference type="EMBL" id="KYO46868.1"/>
    </source>
</evidence>
<reference evidence="2 3" key="1">
    <citation type="journal article" date="2012" name="Genome Biol.">
        <title>Sequencing three crocodilian genomes to illuminate the evolution of archosaurs and amniotes.</title>
        <authorList>
            <person name="St John J.A."/>
            <person name="Braun E.L."/>
            <person name="Isberg S.R."/>
            <person name="Miles L.G."/>
            <person name="Chong A.Y."/>
            <person name="Gongora J."/>
            <person name="Dalzell P."/>
            <person name="Moran C."/>
            <person name="Bed'hom B."/>
            <person name="Abzhanov A."/>
            <person name="Burgess S.C."/>
            <person name="Cooksey A.M."/>
            <person name="Castoe T.A."/>
            <person name="Crawford N.G."/>
            <person name="Densmore L.D."/>
            <person name="Drew J.C."/>
            <person name="Edwards S.V."/>
            <person name="Faircloth B.C."/>
            <person name="Fujita M.K."/>
            <person name="Greenwold M.J."/>
            <person name="Hoffmann F.G."/>
            <person name="Howard J.M."/>
            <person name="Iguchi T."/>
            <person name="Janes D.E."/>
            <person name="Khan S.Y."/>
            <person name="Kohno S."/>
            <person name="de Koning A.J."/>
            <person name="Lance S.L."/>
            <person name="McCarthy F.M."/>
            <person name="McCormack J.E."/>
            <person name="Merchant M.E."/>
            <person name="Peterson D.G."/>
            <person name="Pollock D.D."/>
            <person name="Pourmand N."/>
            <person name="Raney B.J."/>
            <person name="Roessler K.A."/>
            <person name="Sanford J.R."/>
            <person name="Sawyer R.H."/>
            <person name="Schmidt C.J."/>
            <person name="Triplett E.W."/>
            <person name="Tuberville T.D."/>
            <person name="Venegas-Anaya M."/>
            <person name="Howard J.T."/>
            <person name="Jarvis E.D."/>
            <person name="Guillette L.J.Jr."/>
            <person name="Glenn T.C."/>
            <person name="Green R.E."/>
            <person name="Ray D.A."/>
        </authorList>
    </citation>
    <scope>NUCLEOTIDE SEQUENCE [LARGE SCALE GENOMIC DNA]</scope>
    <source>
        <strain evidence="2">KSC_2009_1</strain>
    </source>
</reference>
<keyword evidence="3" id="KW-1185">Reference proteome</keyword>
<dbReference type="InterPro" id="IPR029272">
    <property type="entry name" value="CCDC7"/>
</dbReference>
<proteinExistence type="predicted"/>
<feature type="region of interest" description="Disordered" evidence="1">
    <location>
        <begin position="56"/>
        <end position="77"/>
    </location>
</feature>
<name>A0A151PCY5_ALLMI</name>
<gene>
    <name evidence="2" type="primary">CCDC7-1</name>
    <name evidence="2" type="ORF">Y1Q_0014455</name>
</gene>
<evidence type="ECO:0000313" key="3">
    <source>
        <dbReference type="Proteomes" id="UP000050525"/>
    </source>
</evidence>
<protein>
    <submittedName>
        <fullName evidence="2">Golgin subfamily B member 1 isoform H</fullName>
    </submittedName>
</protein>